<dbReference type="InterPro" id="IPR025669">
    <property type="entry name" value="AAA_dom"/>
</dbReference>
<dbReference type="InterPro" id="IPR027417">
    <property type="entry name" value="P-loop_NTPase"/>
</dbReference>
<dbReference type="Proteomes" id="UP000678513">
    <property type="component" value="Chromosome"/>
</dbReference>
<protein>
    <submittedName>
        <fullName evidence="2">ParA family protein</fullName>
    </submittedName>
</protein>
<proteinExistence type="predicted"/>
<evidence type="ECO:0000313" key="2">
    <source>
        <dbReference type="EMBL" id="QUC07420.1"/>
    </source>
</evidence>
<keyword evidence="3" id="KW-1185">Reference proteome</keyword>
<feature type="domain" description="AAA" evidence="1">
    <location>
        <begin position="7"/>
        <end position="162"/>
    </location>
</feature>
<organism evidence="2 3">
    <name type="scientific">Arachnia rubra</name>
    <dbReference type="NCBI Taxonomy" id="1547448"/>
    <lineage>
        <taxon>Bacteria</taxon>
        <taxon>Bacillati</taxon>
        <taxon>Actinomycetota</taxon>
        <taxon>Actinomycetes</taxon>
        <taxon>Propionibacteriales</taxon>
        <taxon>Propionibacteriaceae</taxon>
        <taxon>Arachnia</taxon>
    </lineage>
</organism>
<dbReference type="InterPro" id="IPR050678">
    <property type="entry name" value="DNA_Partitioning_ATPase"/>
</dbReference>
<reference evidence="2 3" key="1">
    <citation type="submission" date="2021-03" db="EMBL/GenBank/DDBJ databases">
        <title>Human Oral Microbial Genomes.</title>
        <authorList>
            <person name="Johnston C.D."/>
            <person name="Chen T."/>
            <person name="Dewhirst F.E."/>
        </authorList>
    </citation>
    <scope>NUCLEOTIDE SEQUENCE [LARGE SCALE GENOMIC DNA]</scope>
    <source>
        <strain evidence="2 3">DSMZ 100122</strain>
    </source>
</reference>
<dbReference type="CDD" id="cd02042">
    <property type="entry name" value="ParAB_family"/>
    <property type="match status" value="1"/>
</dbReference>
<dbReference type="SUPFAM" id="SSF52540">
    <property type="entry name" value="P-loop containing nucleoside triphosphate hydrolases"/>
    <property type="match status" value="1"/>
</dbReference>
<gene>
    <name evidence="2" type="ORF">J5A65_10800</name>
</gene>
<name>A0ABX7Y2M4_9ACTN</name>
<accession>A0ABX7Y2M4</accession>
<sequence>MTIYTTALGKGGSTKTTTAAEITAHLAARGRRVLAIDMDEQGNLTTRLGVLADAPVAAVAADVILGTSTAQQAAIPSPCLPSAWVLAGTDDLAELQYRPEAITALRDYLPGLTDRWDDVVIDTPPVMGIATLAALAAADVIIAPVACEGEAYDQLERLDAIITGRINPRLRPGQRINWIIPTRANPQRCLDRDVLHTLHTHYPGRVTPAVREAVIVRDSYLDGKPVSCYAPGHPVTDDYHKALTPVLKEA</sequence>
<dbReference type="PANTHER" id="PTHR13696">
    <property type="entry name" value="P-LOOP CONTAINING NUCLEOSIDE TRIPHOSPHATE HYDROLASE"/>
    <property type="match status" value="1"/>
</dbReference>
<dbReference type="EMBL" id="CP072384">
    <property type="protein sequence ID" value="QUC07420.1"/>
    <property type="molecule type" value="Genomic_DNA"/>
</dbReference>
<dbReference type="Gene3D" id="3.40.50.300">
    <property type="entry name" value="P-loop containing nucleotide triphosphate hydrolases"/>
    <property type="match status" value="1"/>
</dbReference>
<dbReference type="Pfam" id="PF13614">
    <property type="entry name" value="AAA_31"/>
    <property type="match status" value="1"/>
</dbReference>
<dbReference type="PANTHER" id="PTHR13696:SF52">
    <property type="entry name" value="PARA FAMILY PROTEIN CT_582"/>
    <property type="match status" value="1"/>
</dbReference>
<evidence type="ECO:0000313" key="3">
    <source>
        <dbReference type="Proteomes" id="UP000678513"/>
    </source>
</evidence>
<dbReference type="RefSeq" id="WP_212321866.1">
    <property type="nucleotide sequence ID" value="NZ_AP024463.1"/>
</dbReference>
<evidence type="ECO:0000259" key="1">
    <source>
        <dbReference type="Pfam" id="PF13614"/>
    </source>
</evidence>